<comment type="caution">
    <text evidence="2">The sequence shown here is derived from an EMBL/GenBank/DDBJ whole genome shotgun (WGS) entry which is preliminary data.</text>
</comment>
<proteinExistence type="predicted"/>
<feature type="compositionally biased region" description="Basic and acidic residues" evidence="1">
    <location>
        <begin position="1"/>
        <end position="12"/>
    </location>
</feature>
<dbReference type="Proteomes" id="UP000664534">
    <property type="component" value="Unassembled WGS sequence"/>
</dbReference>
<reference evidence="2" key="1">
    <citation type="submission" date="2021-03" db="EMBL/GenBank/DDBJ databases">
        <authorList>
            <person name="Tagirdzhanova G."/>
        </authorList>
    </citation>
    <scope>NUCLEOTIDE SEQUENCE</scope>
</reference>
<keyword evidence="3" id="KW-1185">Reference proteome</keyword>
<dbReference type="EMBL" id="CAJPDT010000108">
    <property type="protein sequence ID" value="CAF9938398.1"/>
    <property type="molecule type" value="Genomic_DNA"/>
</dbReference>
<organism evidence="2 3">
    <name type="scientific">Imshaugia aleurites</name>
    <dbReference type="NCBI Taxonomy" id="172621"/>
    <lineage>
        <taxon>Eukaryota</taxon>
        <taxon>Fungi</taxon>
        <taxon>Dikarya</taxon>
        <taxon>Ascomycota</taxon>
        <taxon>Pezizomycotina</taxon>
        <taxon>Lecanoromycetes</taxon>
        <taxon>OSLEUM clade</taxon>
        <taxon>Lecanoromycetidae</taxon>
        <taxon>Lecanorales</taxon>
        <taxon>Lecanorineae</taxon>
        <taxon>Parmeliaceae</taxon>
        <taxon>Imshaugia</taxon>
    </lineage>
</organism>
<gene>
    <name evidence="2" type="ORF">IMSHALPRED_000785</name>
</gene>
<sequence>MASPSDSEKQKPGFEPIFREGQSSSSAPSNVKSEWELPPWDPDPIKTPSLSALLEMAEWDPELDTEFQKEAQEYLEQWNDYRFKVPLTYADVECIQQALEMTRMDFWMRSPKKEYPDDLSKYNTESYGSQHRRLQHAFCRIWREFDLAGEDCPELYRVRGFMLEFDPHYWTPDDWIADKGTEAWNQGLAEIAEAKYKSGLTSLDCHSLRIRLSEKLLSETGPPCKEKK</sequence>
<feature type="compositionally biased region" description="Polar residues" evidence="1">
    <location>
        <begin position="21"/>
        <end position="32"/>
    </location>
</feature>
<protein>
    <submittedName>
        <fullName evidence="2">Uncharacterized protein</fullName>
    </submittedName>
</protein>
<evidence type="ECO:0000256" key="1">
    <source>
        <dbReference type="SAM" id="MobiDB-lite"/>
    </source>
</evidence>
<accession>A0A8H3J0F1</accession>
<evidence type="ECO:0000313" key="3">
    <source>
        <dbReference type="Proteomes" id="UP000664534"/>
    </source>
</evidence>
<name>A0A8H3J0F1_9LECA</name>
<dbReference type="OrthoDB" id="10301829at2759"/>
<dbReference type="AlphaFoldDB" id="A0A8H3J0F1"/>
<feature type="region of interest" description="Disordered" evidence="1">
    <location>
        <begin position="1"/>
        <end position="44"/>
    </location>
</feature>
<evidence type="ECO:0000313" key="2">
    <source>
        <dbReference type="EMBL" id="CAF9938398.1"/>
    </source>
</evidence>